<dbReference type="AlphaFoldDB" id="A0A139X1J2"/>
<comment type="caution">
    <text evidence="1">The sequence shown here is derived from an EMBL/GenBank/DDBJ whole genome shotgun (WGS) entry which is preliminary data.</text>
</comment>
<evidence type="ECO:0000313" key="1">
    <source>
        <dbReference type="EMBL" id="KYC38579.1"/>
    </source>
</evidence>
<organism evidence="1 2">
    <name type="scientific">Scytonema hofmannii PCC 7110</name>
    <dbReference type="NCBI Taxonomy" id="128403"/>
    <lineage>
        <taxon>Bacteria</taxon>
        <taxon>Bacillati</taxon>
        <taxon>Cyanobacteriota</taxon>
        <taxon>Cyanophyceae</taxon>
        <taxon>Nostocales</taxon>
        <taxon>Scytonemataceae</taxon>
        <taxon>Scytonema</taxon>
    </lineage>
</organism>
<gene>
    <name evidence="1" type="ORF">WA1_35935</name>
</gene>
<proteinExistence type="predicted"/>
<accession>A0A139X1J2</accession>
<protein>
    <submittedName>
        <fullName evidence="1">Uncharacterized protein</fullName>
    </submittedName>
</protein>
<dbReference type="RefSeq" id="WP_017745808.1">
    <property type="nucleotide sequence ID" value="NZ_KQ976354.1"/>
</dbReference>
<evidence type="ECO:0000313" key="2">
    <source>
        <dbReference type="Proteomes" id="UP000076925"/>
    </source>
</evidence>
<keyword evidence="2" id="KW-1185">Reference proteome</keyword>
<dbReference type="EMBL" id="ANNX02000040">
    <property type="protein sequence ID" value="KYC38579.1"/>
    <property type="molecule type" value="Genomic_DNA"/>
</dbReference>
<reference evidence="1 2" key="1">
    <citation type="journal article" date="2013" name="Genome Biol. Evol.">
        <title>Genomes of Stigonematalean cyanobacteria (subsection V) and the evolution of oxygenic photosynthesis from prokaryotes to plastids.</title>
        <authorList>
            <person name="Dagan T."/>
            <person name="Roettger M."/>
            <person name="Stucken K."/>
            <person name="Landan G."/>
            <person name="Koch R."/>
            <person name="Major P."/>
            <person name="Gould S.B."/>
            <person name="Goremykin V.V."/>
            <person name="Rippka R."/>
            <person name="Tandeau de Marsac N."/>
            <person name="Gugger M."/>
            <person name="Lockhart P.J."/>
            <person name="Allen J.F."/>
            <person name="Brune I."/>
            <person name="Maus I."/>
            <person name="Puhler A."/>
            <person name="Martin W.F."/>
        </authorList>
    </citation>
    <scope>NUCLEOTIDE SEQUENCE [LARGE SCALE GENOMIC DNA]</scope>
    <source>
        <strain evidence="1 2">PCC 7110</strain>
    </source>
</reference>
<dbReference type="Proteomes" id="UP000076925">
    <property type="component" value="Unassembled WGS sequence"/>
</dbReference>
<name>A0A139X1J2_9CYAN</name>
<sequence>MFKQNLVSAIKHIKPILSKIAISLVGQAFEHWRGTLLKPIGCDPDRVSNFSIFTTRAKLQPPIRAI</sequence>